<evidence type="ECO:0000256" key="4">
    <source>
        <dbReference type="ARBA" id="ARBA00022989"/>
    </source>
</evidence>
<feature type="transmembrane region" description="Helical" evidence="7">
    <location>
        <begin position="76"/>
        <end position="95"/>
    </location>
</feature>
<feature type="binding site" evidence="6">
    <location>
        <position position="63"/>
    </location>
    <ligand>
        <name>Zn(2+)</name>
        <dbReference type="ChEBI" id="CHEBI:29105"/>
    </ligand>
</feature>
<evidence type="ECO:0000256" key="1">
    <source>
        <dbReference type="ARBA" id="ARBA00004127"/>
    </source>
</evidence>
<feature type="transmembrane region" description="Helical" evidence="7">
    <location>
        <begin position="159"/>
        <end position="178"/>
    </location>
</feature>
<gene>
    <name evidence="8" type="ORF">GS18_0208915</name>
</gene>
<keyword evidence="9" id="KW-1185">Reference proteome</keyword>
<dbReference type="GO" id="GO:0140911">
    <property type="term" value="F:pore-forming activity"/>
    <property type="evidence" value="ECO:0007669"/>
    <property type="project" value="InterPro"/>
</dbReference>
<organism evidence="8 9">
    <name type="scientific">Metabacillus indicus</name>
    <name type="common">Bacillus indicus</name>
    <dbReference type="NCBI Taxonomy" id="246786"/>
    <lineage>
        <taxon>Bacteria</taxon>
        <taxon>Bacillati</taxon>
        <taxon>Bacillota</taxon>
        <taxon>Bacilli</taxon>
        <taxon>Bacillales</taxon>
        <taxon>Bacillaceae</taxon>
        <taxon>Metabacillus</taxon>
    </lineage>
</organism>
<dbReference type="Proteomes" id="UP000028549">
    <property type="component" value="Unassembled WGS sequence"/>
</dbReference>
<keyword evidence="3 7" id="KW-0812">Transmembrane</keyword>
<comment type="similarity">
    <text evidence="2">Belongs to the UPF0073 (Hly-III) family.</text>
</comment>
<dbReference type="STRING" id="246786.GS18_0208915"/>
<dbReference type="GO" id="GO:0012505">
    <property type="term" value="C:endomembrane system"/>
    <property type="evidence" value="ECO:0007669"/>
    <property type="project" value="UniProtKB-SubCell"/>
</dbReference>
<name>A0A084H022_METID</name>
<dbReference type="RefSeq" id="WP_029280469.1">
    <property type="nucleotide sequence ID" value="NZ_CANLZQ010000004.1"/>
</dbReference>
<keyword evidence="4 7" id="KW-1133">Transmembrane helix</keyword>
<evidence type="ECO:0000256" key="5">
    <source>
        <dbReference type="ARBA" id="ARBA00023136"/>
    </source>
</evidence>
<keyword evidence="5 7" id="KW-0472">Membrane</keyword>
<evidence type="ECO:0000256" key="6">
    <source>
        <dbReference type="PIRSR" id="PIRSR604254-1"/>
    </source>
</evidence>
<evidence type="ECO:0000256" key="3">
    <source>
        <dbReference type="ARBA" id="ARBA00022692"/>
    </source>
</evidence>
<feature type="transmembrane region" description="Helical" evidence="7">
    <location>
        <begin position="12"/>
        <end position="34"/>
    </location>
</feature>
<evidence type="ECO:0000313" key="9">
    <source>
        <dbReference type="Proteomes" id="UP000028549"/>
    </source>
</evidence>
<feature type="binding site" evidence="6">
    <location>
        <position position="189"/>
    </location>
    <ligand>
        <name>Zn(2+)</name>
        <dbReference type="ChEBI" id="CHEBI:29105"/>
    </ligand>
</feature>
<accession>A0A084H022</accession>
<feature type="binding site" evidence="6">
    <location>
        <position position="185"/>
    </location>
    <ligand>
        <name>Zn(2+)</name>
        <dbReference type="ChEBI" id="CHEBI:29105"/>
    </ligand>
</feature>
<feature type="transmembrane region" description="Helical" evidence="7">
    <location>
        <begin position="128"/>
        <end position="147"/>
    </location>
</feature>
<reference evidence="8 9" key="1">
    <citation type="journal article" date="2005" name="Int. J. Syst. Evol. Microbiol.">
        <title>Bacillus cibi sp. nov., isolated from jeotgal, a traditional Korean fermented seafood.</title>
        <authorList>
            <person name="Yoon J.H."/>
            <person name="Lee C.H."/>
            <person name="Oh T.K."/>
        </authorList>
    </citation>
    <scope>NUCLEOTIDE SEQUENCE [LARGE SCALE GENOMIC DNA]</scope>
    <source>
        <strain evidence="8 9">DSM 16189</strain>
    </source>
</reference>
<sequence length="213" mass="23720">MEYSIKEEIANAITHGIGVLLSIPALVYLIIYAAKYGDAWHIVSFSIFGATMILLYLFSTLLHAIPHRKAKDVFEILDHSAIYLLIAGTYTPFLLVPLRGALGFTLLGIVWGLAIAGIVLKIFFVKRFIILSTLAYILMGWLIIIAIKPLYAYLSPEGFGLLLAGGLLYTIGAVFYVWRKIPYHHAIWHGFVLAGSAAMFFCVLFYVTDVPFI</sequence>
<dbReference type="InterPro" id="IPR004254">
    <property type="entry name" value="AdipoR/HlyIII-related"/>
</dbReference>
<dbReference type="GO" id="GO:0046872">
    <property type="term" value="F:metal ion binding"/>
    <property type="evidence" value="ECO:0007669"/>
    <property type="project" value="UniProtKB-KW"/>
</dbReference>
<feature type="transmembrane region" description="Helical" evidence="7">
    <location>
        <begin position="101"/>
        <end position="123"/>
    </location>
</feature>
<feature type="transmembrane region" description="Helical" evidence="7">
    <location>
        <begin position="190"/>
        <end position="208"/>
    </location>
</feature>
<proteinExistence type="inferred from homology"/>
<dbReference type="NCBIfam" id="TIGR01065">
    <property type="entry name" value="hlyIII"/>
    <property type="match status" value="1"/>
</dbReference>
<feature type="transmembrane region" description="Helical" evidence="7">
    <location>
        <begin position="40"/>
        <end position="64"/>
    </location>
</feature>
<evidence type="ECO:0000313" key="8">
    <source>
        <dbReference type="EMBL" id="KEZ52934.1"/>
    </source>
</evidence>
<dbReference type="EMBL" id="JNVC02000004">
    <property type="protein sequence ID" value="KEZ52934.1"/>
    <property type="molecule type" value="Genomic_DNA"/>
</dbReference>
<comment type="subcellular location">
    <subcellularLocation>
        <location evidence="1">Endomembrane system</location>
        <topology evidence="1">Multi-pass membrane protein</topology>
    </subcellularLocation>
</comment>
<dbReference type="OrthoDB" id="9813689at2"/>
<keyword evidence="6" id="KW-0479">Metal-binding</keyword>
<dbReference type="PANTHER" id="PTHR20855">
    <property type="entry name" value="ADIPOR/PROGESTIN RECEPTOR-RELATED"/>
    <property type="match status" value="1"/>
</dbReference>
<protein>
    <submittedName>
        <fullName evidence="8">Hemolysin D</fullName>
    </submittedName>
</protein>
<comment type="caution">
    <text evidence="8">The sequence shown here is derived from an EMBL/GenBank/DDBJ whole genome shotgun (WGS) entry which is preliminary data.</text>
</comment>
<dbReference type="PANTHER" id="PTHR20855:SF129">
    <property type="entry name" value="HEMOLYSIN-3 HOMOLOG"/>
    <property type="match status" value="1"/>
</dbReference>
<dbReference type="GO" id="GO:0016020">
    <property type="term" value="C:membrane"/>
    <property type="evidence" value="ECO:0007669"/>
    <property type="project" value="InterPro"/>
</dbReference>
<evidence type="ECO:0000256" key="2">
    <source>
        <dbReference type="ARBA" id="ARBA00008488"/>
    </source>
</evidence>
<dbReference type="AlphaFoldDB" id="A0A084H022"/>
<dbReference type="InterPro" id="IPR005744">
    <property type="entry name" value="Hy-lIII"/>
</dbReference>
<keyword evidence="6" id="KW-0862">Zinc</keyword>
<dbReference type="Pfam" id="PF03006">
    <property type="entry name" value="HlyIII"/>
    <property type="match status" value="1"/>
</dbReference>
<evidence type="ECO:0000256" key="7">
    <source>
        <dbReference type="SAM" id="Phobius"/>
    </source>
</evidence>